<evidence type="ECO:0000313" key="2">
    <source>
        <dbReference type="Proteomes" id="UP000531561"/>
    </source>
</evidence>
<dbReference type="AlphaFoldDB" id="A0A8H6AX44"/>
<accession>A0A8H6AX44</accession>
<comment type="caution">
    <text evidence="1">The sequence shown here is derived from an EMBL/GenBank/DDBJ whole genome shotgun (WGS) entry which is preliminary data.</text>
</comment>
<evidence type="ECO:0000313" key="1">
    <source>
        <dbReference type="EMBL" id="KAF5875351.1"/>
    </source>
</evidence>
<dbReference type="Proteomes" id="UP000531561">
    <property type="component" value="Unassembled WGS sequence"/>
</dbReference>
<dbReference type="EMBL" id="JABFCT010000006">
    <property type="protein sequence ID" value="KAF5875351.1"/>
    <property type="molecule type" value="Genomic_DNA"/>
</dbReference>
<sequence length="146" mass="16676">MSVDIVPGITSHYSRSNEHSVVNNDIDIVTGSLASTVLNYPAFVDGFGKNEPSMQHQNLDLMHIARELNSEEQIFKVLWSEPSGSSAEEETFSSRRKEHGEMVSATFRRRIITYKRRATDKPGVHAEEHIFIYTMVPKFQMRTFAK</sequence>
<organism evidence="1 2">
    <name type="scientific">Botrytis fragariae</name>
    <dbReference type="NCBI Taxonomy" id="1964551"/>
    <lineage>
        <taxon>Eukaryota</taxon>
        <taxon>Fungi</taxon>
        <taxon>Dikarya</taxon>
        <taxon>Ascomycota</taxon>
        <taxon>Pezizomycotina</taxon>
        <taxon>Leotiomycetes</taxon>
        <taxon>Helotiales</taxon>
        <taxon>Sclerotiniaceae</taxon>
        <taxon>Botrytis</taxon>
    </lineage>
</organism>
<keyword evidence="2" id="KW-1185">Reference proteome</keyword>
<dbReference type="RefSeq" id="XP_037194297.1">
    <property type="nucleotide sequence ID" value="XM_037334210.1"/>
</dbReference>
<proteinExistence type="predicted"/>
<dbReference type="GeneID" id="59257902"/>
<reference evidence="1 2" key="1">
    <citation type="journal article" date="2020" name="Phytopathology">
        <title>A high-quality genome resource of Botrytis fragariae, a new and rapidly spreading fungal pathogen causing strawberry gray mold in the U.S.A.</title>
        <authorList>
            <person name="Wu Y."/>
            <person name="Saski C.A."/>
            <person name="Schnabel G."/>
            <person name="Xiao S."/>
            <person name="Hu M."/>
        </authorList>
    </citation>
    <scope>NUCLEOTIDE SEQUENCE [LARGE SCALE GENOMIC DNA]</scope>
    <source>
        <strain evidence="1 2">BVB16</strain>
    </source>
</reference>
<protein>
    <submittedName>
        <fullName evidence="1">Uncharacterized protein</fullName>
    </submittedName>
</protein>
<dbReference type="OrthoDB" id="3559580at2759"/>
<name>A0A8H6AX44_9HELO</name>
<gene>
    <name evidence="1" type="ORF">Bfra_003805</name>
</gene>